<name>A0A5S9IJ45_UABAM</name>
<dbReference type="EMBL" id="AP019860">
    <property type="protein sequence ID" value="BBM82331.1"/>
    <property type="molecule type" value="Genomic_DNA"/>
</dbReference>
<protein>
    <submittedName>
        <fullName evidence="1">Uncharacterized protein</fullName>
    </submittedName>
</protein>
<dbReference type="KEGG" id="uam:UABAM_00674"/>
<proteinExistence type="predicted"/>
<accession>A0A5S9IJ45</accession>
<sequence length="185" mass="21482">MQDEYIGGDFNFEDFHYFLSHMEREAKPIPEILYSVYSGKAFTNCVSCECDLVESLTLYQVQKVFRRKRVIFEYALCFQCQQGLAKEYSKESTEKLQNFFLENYIMTEDMHECHLCQSENVEKEHTLLALCLGNKLLFSSTICGTCTEKMQSLLSEQTRKTMGDFIQKNFPGVPEELTPAPVLKI</sequence>
<gene>
    <name evidence="1" type="ORF">UABAM_00674</name>
</gene>
<keyword evidence="2" id="KW-1185">Reference proteome</keyword>
<organism evidence="1 2">
    <name type="scientific">Uabimicrobium amorphum</name>
    <dbReference type="NCBI Taxonomy" id="2596890"/>
    <lineage>
        <taxon>Bacteria</taxon>
        <taxon>Pseudomonadati</taxon>
        <taxon>Planctomycetota</taxon>
        <taxon>Candidatus Uabimicrobiia</taxon>
        <taxon>Candidatus Uabimicrobiales</taxon>
        <taxon>Candidatus Uabimicrobiaceae</taxon>
        <taxon>Candidatus Uabimicrobium</taxon>
    </lineage>
</organism>
<evidence type="ECO:0000313" key="2">
    <source>
        <dbReference type="Proteomes" id="UP000326354"/>
    </source>
</evidence>
<evidence type="ECO:0000313" key="1">
    <source>
        <dbReference type="EMBL" id="BBM82331.1"/>
    </source>
</evidence>
<dbReference type="RefSeq" id="WP_151966579.1">
    <property type="nucleotide sequence ID" value="NZ_AP019860.1"/>
</dbReference>
<dbReference type="AlphaFoldDB" id="A0A5S9IJ45"/>
<dbReference type="Proteomes" id="UP000326354">
    <property type="component" value="Chromosome"/>
</dbReference>
<reference evidence="1 2" key="1">
    <citation type="submission" date="2019-08" db="EMBL/GenBank/DDBJ databases">
        <title>Complete genome sequence of Candidatus Uab amorphum.</title>
        <authorList>
            <person name="Shiratori T."/>
            <person name="Suzuki S."/>
            <person name="Kakizawa Y."/>
            <person name="Ishida K."/>
        </authorList>
    </citation>
    <scope>NUCLEOTIDE SEQUENCE [LARGE SCALE GENOMIC DNA]</scope>
    <source>
        <strain evidence="1 2">SRT547</strain>
    </source>
</reference>
<dbReference type="OrthoDB" id="275908at2"/>